<reference evidence="3" key="1">
    <citation type="journal article" date="2002" name="J. Bacteriol.">
        <title>Genome sequence and analysis of the oral bacterium Fusobacterium nucleatum strain ATCC 25586.</title>
        <authorList>
            <person name="Kapatral V."/>
            <person name="Anderson I."/>
            <person name="Ivanova N."/>
            <person name="Reznik G."/>
            <person name="Los T."/>
            <person name="Lykidis A."/>
            <person name="Bhattacharyya A."/>
            <person name="Bartman A."/>
            <person name="Gardner W."/>
            <person name="Grechkin G."/>
            <person name="Zhu L."/>
            <person name="Vasieva O."/>
            <person name="Chu L."/>
            <person name="Kogan Y."/>
            <person name="Chaga O."/>
            <person name="Goltsman E."/>
            <person name="Bernal A."/>
            <person name="Larsen N."/>
            <person name="D'Souza M."/>
            <person name="Walunas T."/>
            <person name="Pusch G."/>
            <person name="Haselkorn R."/>
            <person name="Fonstein M."/>
            <person name="Kyrpides N."/>
            <person name="Overbeek R."/>
        </authorList>
    </citation>
    <scope>NUCLEOTIDE SEQUENCE [LARGE SCALE GENOMIC DNA]</scope>
    <source>
        <strain evidence="3">ATCC 25586</strain>
    </source>
</reference>
<dbReference type="CDD" id="cd02209">
    <property type="entry name" value="cupin_XRE_C"/>
    <property type="match status" value="1"/>
</dbReference>
<name>Q8RFX4_FUSNN</name>
<dbReference type="PATRIC" id="fig|190304.8.peg.1122"/>
<dbReference type="HOGENOM" id="CLU_085376_1_2_0"/>
<dbReference type="STRING" id="190304.FN0555"/>
<reference evidence="4" key="3">
    <citation type="submission" date="2018-03" db="EMBL/GenBank/DDBJ databases">
        <title>Complete Fusobacterium genomes using hybrid Minion sequencing.</title>
        <authorList>
            <person name="Slade D.J."/>
            <person name="Lahmers K."/>
        </authorList>
    </citation>
    <scope>NUCLEOTIDE SEQUENCE</scope>
    <source>
        <strain evidence="4">ATCC 25586</strain>
    </source>
</reference>
<dbReference type="CDD" id="cd00093">
    <property type="entry name" value="HTH_XRE"/>
    <property type="match status" value="1"/>
</dbReference>
<dbReference type="eggNOG" id="COG4101">
    <property type="taxonomic scope" value="Bacteria"/>
</dbReference>
<dbReference type="GO" id="GO:0003677">
    <property type="term" value="F:DNA binding"/>
    <property type="evidence" value="ECO:0007669"/>
    <property type="project" value="UniProtKB-KW"/>
</dbReference>
<dbReference type="InterPro" id="IPR050807">
    <property type="entry name" value="TransReg_Diox_bact_type"/>
</dbReference>
<keyword evidence="5" id="KW-1185">Reference proteome</keyword>
<dbReference type="Pfam" id="PF07883">
    <property type="entry name" value="Cupin_2"/>
    <property type="match status" value="1"/>
</dbReference>
<evidence type="ECO:0000313" key="5">
    <source>
        <dbReference type="Proteomes" id="UP000241660"/>
    </source>
</evidence>
<dbReference type="PANTHER" id="PTHR46797:SF19">
    <property type="entry name" value="BLL2473 PROTEIN"/>
    <property type="match status" value="1"/>
</dbReference>
<dbReference type="EnsemblBacteria" id="AAL94751">
    <property type="protein sequence ID" value="AAL94751"/>
    <property type="gene ID" value="FN0555"/>
</dbReference>
<dbReference type="BioCyc" id="FNUC190304:G1FZS-1144-MONOMER"/>
<dbReference type="GO" id="GO:0006355">
    <property type="term" value="P:regulation of DNA-templated transcription"/>
    <property type="evidence" value="ECO:0000318"/>
    <property type="project" value="GO_Central"/>
</dbReference>
<dbReference type="Gene3D" id="1.10.260.40">
    <property type="entry name" value="lambda repressor-like DNA-binding domains"/>
    <property type="match status" value="1"/>
</dbReference>
<dbReference type="InParanoid" id="Q8RFX4"/>
<dbReference type="EMBL" id="CP028101">
    <property type="protein sequence ID" value="AVQ15923.1"/>
    <property type="molecule type" value="Genomic_DNA"/>
</dbReference>
<protein>
    <submittedName>
        <fullName evidence="4">MerR family transcriptional regulator</fullName>
    </submittedName>
    <submittedName>
        <fullName evidence="3">Transcriptional regulator, MerR family</fullName>
    </submittedName>
</protein>
<evidence type="ECO:0000313" key="4">
    <source>
        <dbReference type="EMBL" id="AVQ15923.1"/>
    </source>
</evidence>
<evidence type="ECO:0000259" key="2">
    <source>
        <dbReference type="PROSITE" id="PS50943"/>
    </source>
</evidence>
<gene>
    <name evidence="3" type="ordered locus">FN0555</name>
    <name evidence="4" type="ORF">C7Y58_05830</name>
</gene>
<dbReference type="PaxDb" id="190304-FN0555"/>
<organism evidence="3">
    <name type="scientific">Fusobacterium nucleatum subsp. nucleatum (strain ATCC 25586 / DSM 15643 / BCRC 10681 / CIP 101130 / JCM 8532 / KCTC 2640 / LMG 13131 / VPI 4355)</name>
    <dbReference type="NCBI Taxonomy" id="190304"/>
    <lineage>
        <taxon>Bacteria</taxon>
        <taxon>Fusobacteriati</taxon>
        <taxon>Fusobacteriota</taxon>
        <taxon>Fusobacteriia</taxon>
        <taxon>Fusobacteriales</taxon>
        <taxon>Fusobacteriaceae</taxon>
        <taxon>Fusobacterium</taxon>
    </lineage>
</organism>
<feature type="domain" description="HTH cro/C1-type" evidence="2">
    <location>
        <begin position="25"/>
        <end position="80"/>
    </location>
</feature>
<dbReference type="DNASU" id="992831"/>
<dbReference type="AlphaFoldDB" id="Q8RFX4"/>
<dbReference type="eggNOG" id="COG1396">
    <property type="taxonomic scope" value="Bacteria"/>
</dbReference>
<dbReference type="InterPro" id="IPR014710">
    <property type="entry name" value="RmlC-like_jellyroll"/>
</dbReference>
<dbReference type="InterPro" id="IPR013096">
    <property type="entry name" value="Cupin_2"/>
</dbReference>
<evidence type="ECO:0000256" key="1">
    <source>
        <dbReference type="ARBA" id="ARBA00023125"/>
    </source>
</evidence>
<dbReference type="SUPFAM" id="SSF51182">
    <property type="entry name" value="RmlC-like cupins"/>
    <property type="match status" value="1"/>
</dbReference>
<sequence length="199" mass="22536">MYNKKELLRKDNIKMNKEINVGITIKNIRKSKKLLLKDVALKCGISSSMLSQIEKGNANPSLNTIKSIAQVLEVPLFKFFMDLEKEKYEFHLLKKDDRKIISTEYVTYELLSPDVETNIECMQMTLIGKNAETSVKPMAHKGEEIAVLLNGKVKLTIGKFSIVLSSGDSIHIPSMVPHKWTNLHTEKSVVIFSVSPPEF</sequence>
<dbReference type="KEGG" id="fnu:FN0555"/>
<dbReference type="PROSITE" id="PS50943">
    <property type="entry name" value="HTH_CROC1"/>
    <property type="match status" value="1"/>
</dbReference>
<dbReference type="Gene3D" id="2.60.120.10">
    <property type="entry name" value="Jelly Rolls"/>
    <property type="match status" value="1"/>
</dbReference>
<dbReference type="InterPro" id="IPR001387">
    <property type="entry name" value="Cro/C1-type_HTH"/>
</dbReference>
<dbReference type="InterPro" id="IPR011051">
    <property type="entry name" value="RmlC_Cupin_sf"/>
</dbReference>
<accession>Q8RFX4</accession>
<dbReference type="Pfam" id="PF01381">
    <property type="entry name" value="HTH_3"/>
    <property type="match status" value="1"/>
</dbReference>
<dbReference type="GO" id="GO:0003700">
    <property type="term" value="F:DNA-binding transcription factor activity"/>
    <property type="evidence" value="ECO:0000318"/>
    <property type="project" value="GO_Central"/>
</dbReference>
<dbReference type="Proteomes" id="UP000241660">
    <property type="component" value="Chromosome"/>
</dbReference>
<dbReference type="SMART" id="SM00530">
    <property type="entry name" value="HTH_XRE"/>
    <property type="match status" value="1"/>
</dbReference>
<dbReference type="FunCoup" id="Q8RFX4">
    <property type="interactions" value="26"/>
</dbReference>
<evidence type="ECO:0000313" key="3">
    <source>
        <dbReference type="EMBL" id="AAL94751.1"/>
    </source>
</evidence>
<keyword evidence="1" id="KW-0238">DNA-binding</keyword>
<dbReference type="PANTHER" id="PTHR46797">
    <property type="entry name" value="HTH-TYPE TRANSCRIPTIONAL REGULATOR"/>
    <property type="match status" value="1"/>
</dbReference>
<dbReference type="SUPFAM" id="SSF47413">
    <property type="entry name" value="lambda repressor-like DNA-binding domains"/>
    <property type="match status" value="1"/>
</dbReference>
<dbReference type="EMBL" id="AE009951">
    <property type="protein sequence ID" value="AAL94751.1"/>
    <property type="molecule type" value="Genomic_DNA"/>
</dbReference>
<dbReference type="InterPro" id="IPR010982">
    <property type="entry name" value="Lambda_DNA-bd_dom_sf"/>
</dbReference>
<reference evidence="5" key="2">
    <citation type="journal article" date="2018" name="MSphere">
        <title>Fusobacterium Genomics Using MinION and Illumina Sequencing Enables Genome Completion and Correction.</title>
        <authorList>
            <person name="Todd S.M."/>
            <person name="Settlage R.E."/>
            <person name="Lahmers K.K."/>
            <person name="Slade D.J."/>
        </authorList>
    </citation>
    <scope>NUCLEOTIDE SEQUENCE [LARGE SCALE GENOMIC DNA]</scope>
    <source>
        <strain evidence="5">ATCC 25586</strain>
    </source>
</reference>
<proteinExistence type="predicted"/>